<evidence type="ECO:0000259" key="2">
    <source>
        <dbReference type="Pfam" id="PF00248"/>
    </source>
</evidence>
<dbReference type="PANTHER" id="PTHR43638:SF3">
    <property type="entry name" value="ALDEHYDE REDUCTASE"/>
    <property type="match status" value="1"/>
</dbReference>
<accession>A0A3S2YSJ1</accession>
<protein>
    <submittedName>
        <fullName evidence="3">Aldo/keto reductase</fullName>
    </submittedName>
</protein>
<sequence>MTTEIRDRGLTRQGFLHAALAVPAALATGAASAGDSPLRRPIPSSGESLPAIGLGTWRGFDVGSGAAERAPLAGVVRTLFEGGGRVIDSSPMYGRAEAVTGDLLAETGSRDRAFLATKVWTRGREAGLTQMRESLRHFRTDRLDLIQVHNLLDWRTHLPVLREWKQEGRIRYLGISHYTESAYDEVEAVLRAERLDVLQINYALDDRAAEARLLPLAAERGVAVLVNRPFGGGGLLGRLRNRPLPDYAAALGCASWAEILLKFVLSHPAVTCAIPGTADPAHMAANLRAATGPLPDADLRRRMTAG</sequence>
<dbReference type="Pfam" id="PF00248">
    <property type="entry name" value="Aldo_ket_red"/>
    <property type="match status" value="1"/>
</dbReference>
<gene>
    <name evidence="3" type="ORF">EOE48_12190</name>
</gene>
<feature type="domain" description="NADP-dependent oxidoreductase" evidence="2">
    <location>
        <begin position="51"/>
        <end position="300"/>
    </location>
</feature>
<dbReference type="InterPro" id="IPR023210">
    <property type="entry name" value="NADP_OxRdtase_dom"/>
</dbReference>
<keyword evidence="4" id="KW-1185">Reference proteome</keyword>
<dbReference type="Gene3D" id="3.20.20.100">
    <property type="entry name" value="NADP-dependent oxidoreductase domain"/>
    <property type="match status" value="1"/>
</dbReference>
<dbReference type="PANTHER" id="PTHR43638">
    <property type="entry name" value="OXIDOREDUCTASE, ALDO/KETO REDUCTASE FAMILY PROTEIN"/>
    <property type="match status" value="1"/>
</dbReference>
<reference evidence="3 4" key="1">
    <citation type="submission" date="2019-01" db="EMBL/GenBank/DDBJ databases">
        <authorList>
            <person name="Chen W.-M."/>
        </authorList>
    </citation>
    <scope>NUCLEOTIDE SEQUENCE [LARGE SCALE GENOMIC DNA]</scope>
    <source>
        <strain evidence="3 4">TER-1</strain>
    </source>
</reference>
<evidence type="ECO:0000256" key="1">
    <source>
        <dbReference type="SAM" id="SignalP"/>
    </source>
</evidence>
<dbReference type="RefSeq" id="WP_127729305.1">
    <property type="nucleotide sequence ID" value="NZ_SACP01000010.1"/>
</dbReference>
<dbReference type="InterPro" id="IPR036812">
    <property type="entry name" value="NAD(P)_OxRdtase_dom_sf"/>
</dbReference>
<feature type="chain" id="PRO_5018739605" evidence="1">
    <location>
        <begin position="34"/>
        <end position="306"/>
    </location>
</feature>
<name>A0A3S2YSJ1_9HYPH</name>
<organism evidence="3 4">
    <name type="scientific">Methylobacterium oryzihabitans</name>
    <dbReference type="NCBI Taxonomy" id="2499852"/>
    <lineage>
        <taxon>Bacteria</taxon>
        <taxon>Pseudomonadati</taxon>
        <taxon>Pseudomonadota</taxon>
        <taxon>Alphaproteobacteria</taxon>
        <taxon>Hyphomicrobiales</taxon>
        <taxon>Methylobacteriaceae</taxon>
        <taxon>Methylobacterium</taxon>
    </lineage>
</organism>
<dbReference type="AlphaFoldDB" id="A0A3S2YSJ1"/>
<evidence type="ECO:0000313" key="4">
    <source>
        <dbReference type="Proteomes" id="UP000286997"/>
    </source>
</evidence>
<dbReference type="CDD" id="cd19095">
    <property type="entry name" value="AKR_PA4992-like"/>
    <property type="match status" value="1"/>
</dbReference>
<evidence type="ECO:0000313" key="3">
    <source>
        <dbReference type="EMBL" id="RVU18140.1"/>
    </source>
</evidence>
<dbReference type="InterPro" id="IPR006311">
    <property type="entry name" value="TAT_signal"/>
</dbReference>
<dbReference type="OrthoDB" id="9783572at2"/>
<dbReference type="SUPFAM" id="SSF51430">
    <property type="entry name" value="NAD(P)-linked oxidoreductase"/>
    <property type="match status" value="1"/>
</dbReference>
<feature type="signal peptide" evidence="1">
    <location>
        <begin position="1"/>
        <end position="33"/>
    </location>
</feature>
<dbReference type="EMBL" id="SACP01000010">
    <property type="protein sequence ID" value="RVU18140.1"/>
    <property type="molecule type" value="Genomic_DNA"/>
</dbReference>
<keyword evidence="1" id="KW-0732">Signal</keyword>
<proteinExistence type="predicted"/>
<comment type="caution">
    <text evidence="3">The sequence shown here is derived from an EMBL/GenBank/DDBJ whole genome shotgun (WGS) entry which is preliminary data.</text>
</comment>
<dbReference type="Proteomes" id="UP000286997">
    <property type="component" value="Unassembled WGS sequence"/>
</dbReference>
<dbReference type="PROSITE" id="PS51318">
    <property type="entry name" value="TAT"/>
    <property type="match status" value="1"/>
</dbReference>